<dbReference type="Pfam" id="PF06985">
    <property type="entry name" value="HET"/>
    <property type="match status" value="1"/>
</dbReference>
<keyword evidence="3" id="KW-1185">Reference proteome</keyword>
<sequence length="728" mass="82736">MVAFTPLVERRYKFLVSSHHSRFHVITVILIVMAESDKSQTVDPKPLCSSCEKLVEWARSSRELDEKEQVIWHQTPDDLTASMPHCPFCEFMGSRVNKESFTSQDKVHFVIELRRSTPHATMVDCLIDGEFEEDKQYYPYTDWWRSNCRSTDVGRDRQRLPIPHHPGTHTSSFWLVPGDKPLAQRPLWRSSRPSFDERITVLREWLDECDRLEHGHHCCKLEHQDPMPRLPTRLLDLKPELGSDVKFVHTAGFDPTTRYTTLSHCWGTPETTPPIRTTTSSIDGFAQRIPLETLPLNYKDAVALTRTLNIRFLWIDSLCIIQDNIEDWQKESTRMSSYYQHSYLTIGAAASADSHGGFIGELDDSACSTYAVGSSGEGTAVLRTTTVTSTTLNWQDNPLLQRAWVLQEQILSPRMVFCSGSNQFFWQCRNFFASEDDTVHAHSIGSLAVGMKREFDMTNTTNAHSIWWLLVEEYCRRQLTFATDRGPAIAGLIDFYRTATGHAPLLGLWKESLCYDLPWQGNRQPLTERVPKYPSWSWLSAVGANGRPRISMYRNADEVEAGEFTTALETLSAETSWHGSPFTSPLRDSKLIVRGFTIEATLGDQSEPTSTYPGPGAPLDYPGNFEPPWTPPHGISLDEPIDPEASRKVVLLHLYQQVMLSNNIASFFEWHGSEKKCNVQDTFLCLSEVAPGRYRRLGITTNWVSFPLDLGVAACGRRILGEVFEETI</sequence>
<dbReference type="InterPro" id="IPR010730">
    <property type="entry name" value="HET"/>
</dbReference>
<gene>
    <name evidence="2" type="ORF">QBC34DRAFT_387703</name>
</gene>
<evidence type="ECO:0000313" key="3">
    <source>
        <dbReference type="Proteomes" id="UP001321760"/>
    </source>
</evidence>
<name>A0AAV9G3Q0_9PEZI</name>
<organism evidence="2 3">
    <name type="scientific">Podospora aff. communis PSN243</name>
    <dbReference type="NCBI Taxonomy" id="3040156"/>
    <lineage>
        <taxon>Eukaryota</taxon>
        <taxon>Fungi</taxon>
        <taxon>Dikarya</taxon>
        <taxon>Ascomycota</taxon>
        <taxon>Pezizomycotina</taxon>
        <taxon>Sordariomycetes</taxon>
        <taxon>Sordariomycetidae</taxon>
        <taxon>Sordariales</taxon>
        <taxon>Podosporaceae</taxon>
        <taxon>Podospora</taxon>
    </lineage>
</organism>
<protein>
    <submittedName>
        <fullName evidence="2">Heterokaryon incompatibility protein-domain-containing protein</fullName>
    </submittedName>
</protein>
<reference evidence="2" key="2">
    <citation type="submission" date="2023-05" db="EMBL/GenBank/DDBJ databases">
        <authorList>
            <consortium name="Lawrence Berkeley National Laboratory"/>
            <person name="Steindorff A."/>
            <person name="Hensen N."/>
            <person name="Bonometti L."/>
            <person name="Westerberg I."/>
            <person name="Brannstrom I.O."/>
            <person name="Guillou S."/>
            <person name="Cros-Aarteil S."/>
            <person name="Calhoun S."/>
            <person name="Haridas S."/>
            <person name="Kuo A."/>
            <person name="Mondo S."/>
            <person name="Pangilinan J."/>
            <person name="Riley R."/>
            <person name="Labutti K."/>
            <person name="Andreopoulos B."/>
            <person name="Lipzen A."/>
            <person name="Chen C."/>
            <person name="Yanf M."/>
            <person name="Daum C."/>
            <person name="Ng V."/>
            <person name="Clum A."/>
            <person name="Ohm R."/>
            <person name="Martin F."/>
            <person name="Silar P."/>
            <person name="Natvig D."/>
            <person name="Lalanne C."/>
            <person name="Gautier V."/>
            <person name="Ament-Velasquez S.L."/>
            <person name="Kruys A."/>
            <person name="Hutchinson M.I."/>
            <person name="Powell A.J."/>
            <person name="Barry K."/>
            <person name="Miller A.N."/>
            <person name="Grigoriev I.V."/>
            <person name="Debuchy R."/>
            <person name="Gladieux P."/>
            <person name="Thoren M.H."/>
            <person name="Johannesson H."/>
        </authorList>
    </citation>
    <scope>NUCLEOTIDE SEQUENCE</scope>
    <source>
        <strain evidence="2">PSN243</strain>
    </source>
</reference>
<dbReference type="Proteomes" id="UP001321760">
    <property type="component" value="Unassembled WGS sequence"/>
</dbReference>
<feature type="domain" description="Heterokaryon incompatibility" evidence="1">
    <location>
        <begin position="259"/>
        <end position="408"/>
    </location>
</feature>
<dbReference type="AlphaFoldDB" id="A0AAV9G3Q0"/>
<dbReference type="PANTHER" id="PTHR33112:SF13">
    <property type="entry name" value="HETEROKARYON INCOMPATIBILITY DOMAIN-CONTAINING PROTEIN"/>
    <property type="match status" value="1"/>
</dbReference>
<evidence type="ECO:0000313" key="2">
    <source>
        <dbReference type="EMBL" id="KAK4442048.1"/>
    </source>
</evidence>
<proteinExistence type="predicted"/>
<accession>A0AAV9G3Q0</accession>
<dbReference type="PANTHER" id="PTHR33112">
    <property type="entry name" value="DOMAIN PROTEIN, PUTATIVE-RELATED"/>
    <property type="match status" value="1"/>
</dbReference>
<evidence type="ECO:0000259" key="1">
    <source>
        <dbReference type="Pfam" id="PF06985"/>
    </source>
</evidence>
<reference evidence="2" key="1">
    <citation type="journal article" date="2023" name="Mol. Phylogenet. Evol.">
        <title>Genome-scale phylogeny and comparative genomics of the fungal order Sordariales.</title>
        <authorList>
            <person name="Hensen N."/>
            <person name="Bonometti L."/>
            <person name="Westerberg I."/>
            <person name="Brannstrom I.O."/>
            <person name="Guillou S."/>
            <person name="Cros-Aarteil S."/>
            <person name="Calhoun S."/>
            <person name="Haridas S."/>
            <person name="Kuo A."/>
            <person name="Mondo S."/>
            <person name="Pangilinan J."/>
            <person name="Riley R."/>
            <person name="LaButti K."/>
            <person name="Andreopoulos B."/>
            <person name="Lipzen A."/>
            <person name="Chen C."/>
            <person name="Yan M."/>
            <person name="Daum C."/>
            <person name="Ng V."/>
            <person name="Clum A."/>
            <person name="Steindorff A."/>
            <person name="Ohm R.A."/>
            <person name="Martin F."/>
            <person name="Silar P."/>
            <person name="Natvig D.O."/>
            <person name="Lalanne C."/>
            <person name="Gautier V."/>
            <person name="Ament-Velasquez S.L."/>
            <person name="Kruys A."/>
            <person name="Hutchinson M.I."/>
            <person name="Powell A.J."/>
            <person name="Barry K."/>
            <person name="Miller A.N."/>
            <person name="Grigoriev I.V."/>
            <person name="Debuchy R."/>
            <person name="Gladieux P."/>
            <person name="Hiltunen Thoren M."/>
            <person name="Johannesson H."/>
        </authorList>
    </citation>
    <scope>NUCLEOTIDE SEQUENCE</scope>
    <source>
        <strain evidence="2">PSN243</strain>
    </source>
</reference>
<comment type="caution">
    <text evidence="2">The sequence shown here is derived from an EMBL/GenBank/DDBJ whole genome shotgun (WGS) entry which is preliminary data.</text>
</comment>
<dbReference type="EMBL" id="MU866037">
    <property type="protein sequence ID" value="KAK4442048.1"/>
    <property type="molecule type" value="Genomic_DNA"/>
</dbReference>